<evidence type="ECO:0000313" key="1">
    <source>
        <dbReference type="WBParaSite" id="MCU_011172-RA"/>
    </source>
</evidence>
<accession>A0A5K3FSC1</accession>
<sequence length="109" mass="12362">MQREYCYTEGCSCNAFIQEDKTENREILLGTHEYVYPVRRGVCQLYSISVTRCGASDPKWNGENGHLLHWHPATHGVFQETQALFTAPTQELASQIHQVTTALADYLSV</sequence>
<proteinExistence type="predicted"/>
<dbReference type="AlphaFoldDB" id="A0A5K3FSC1"/>
<protein>
    <submittedName>
        <fullName evidence="1">DUF3109 family protein</fullName>
    </submittedName>
</protein>
<organism evidence="1">
    <name type="scientific">Mesocestoides corti</name>
    <name type="common">Flatworm</name>
    <dbReference type="NCBI Taxonomy" id="53468"/>
    <lineage>
        <taxon>Eukaryota</taxon>
        <taxon>Metazoa</taxon>
        <taxon>Spiralia</taxon>
        <taxon>Lophotrochozoa</taxon>
        <taxon>Platyhelminthes</taxon>
        <taxon>Cestoda</taxon>
        <taxon>Eucestoda</taxon>
        <taxon>Cyclophyllidea</taxon>
        <taxon>Mesocestoididae</taxon>
        <taxon>Mesocestoides</taxon>
    </lineage>
</organism>
<name>A0A5K3FSC1_MESCO</name>
<dbReference type="WBParaSite" id="MCU_011172-RA">
    <property type="protein sequence ID" value="MCU_011172-RA"/>
    <property type="gene ID" value="MCU_011172"/>
</dbReference>
<reference evidence="1" key="1">
    <citation type="submission" date="2019-11" db="UniProtKB">
        <authorList>
            <consortium name="WormBaseParasite"/>
        </authorList>
    </citation>
    <scope>IDENTIFICATION</scope>
</reference>